<name>A0A0R2F275_9LACO</name>
<dbReference type="Pfam" id="PF12833">
    <property type="entry name" value="HTH_18"/>
    <property type="match status" value="1"/>
</dbReference>
<proteinExistence type="predicted"/>
<dbReference type="GO" id="GO:0003700">
    <property type="term" value="F:DNA-binding transcription factor activity"/>
    <property type="evidence" value="ECO:0007669"/>
    <property type="project" value="InterPro"/>
</dbReference>
<sequence>MKQAAEMLKQNYQINEVASRVGFENNPDYFGQQFKKLYGITPHQFKKRNVPLS</sequence>
<dbReference type="InterPro" id="IPR018060">
    <property type="entry name" value="HTH_AraC"/>
</dbReference>
<evidence type="ECO:0000313" key="5">
    <source>
        <dbReference type="EMBL" id="KRN18388.1"/>
    </source>
</evidence>
<dbReference type="PATRIC" id="fig|1423730.4.peg.690"/>
<keyword evidence="1" id="KW-0805">Transcription regulation</keyword>
<evidence type="ECO:0000259" key="4">
    <source>
        <dbReference type="PROSITE" id="PS01124"/>
    </source>
</evidence>
<keyword evidence="2" id="KW-0238">DNA-binding</keyword>
<organism evidence="5 6">
    <name type="scientific">Lacticaseibacillus camelliae DSM 22697 = JCM 13995</name>
    <dbReference type="NCBI Taxonomy" id="1423730"/>
    <lineage>
        <taxon>Bacteria</taxon>
        <taxon>Bacillati</taxon>
        <taxon>Bacillota</taxon>
        <taxon>Bacilli</taxon>
        <taxon>Lactobacillales</taxon>
        <taxon>Lactobacillaceae</taxon>
        <taxon>Lacticaseibacillus</taxon>
    </lineage>
</organism>
<evidence type="ECO:0000256" key="1">
    <source>
        <dbReference type="ARBA" id="ARBA00023015"/>
    </source>
</evidence>
<protein>
    <recommendedName>
        <fullName evidence="4">HTH araC/xylS-type domain-containing protein</fullName>
    </recommendedName>
</protein>
<dbReference type="PANTHER" id="PTHR43280">
    <property type="entry name" value="ARAC-FAMILY TRANSCRIPTIONAL REGULATOR"/>
    <property type="match status" value="1"/>
</dbReference>
<reference evidence="5 6" key="1">
    <citation type="journal article" date="2015" name="Genome Announc.">
        <title>Expanding the biotechnology potential of lactobacilli through comparative genomics of 213 strains and associated genera.</title>
        <authorList>
            <person name="Sun Z."/>
            <person name="Harris H.M."/>
            <person name="McCann A."/>
            <person name="Guo C."/>
            <person name="Argimon S."/>
            <person name="Zhang W."/>
            <person name="Yang X."/>
            <person name="Jeffery I.B."/>
            <person name="Cooney J.C."/>
            <person name="Kagawa T.F."/>
            <person name="Liu W."/>
            <person name="Song Y."/>
            <person name="Salvetti E."/>
            <person name="Wrobel A."/>
            <person name="Rasinkangas P."/>
            <person name="Parkhill J."/>
            <person name="Rea M.C."/>
            <person name="O'Sullivan O."/>
            <person name="Ritari J."/>
            <person name="Douillard F.P."/>
            <person name="Paul Ross R."/>
            <person name="Yang R."/>
            <person name="Briner A.E."/>
            <person name="Felis G.E."/>
            <person name="de Vos W.M."/>
            <person name="Barrangou R."/>
            <person name="Klaenhammer T.R."/>
            <person name="Caufield P.W."/>
            <person name="Cui Y."/>
            <person name="Zhang H."/>
            <person name="O'Toole P.W."/>
        </authorList>
    </citation>
    <scope>NUCLEOTIDE SEQUENCE [LARGE SCALE GENOMIC DNA]</scope>
    <source>
        <strain evidence="5 6">DSM 22697</strain>
    </source>
</reference>
<dbReference type="GO" id="GO:0043565">
    <property type="term" value="F:sequence-specific DNA binding"/>
    <property type="evidence" value="ECO:0007669"/>
    <property type="project" value="InterPro"/>
</dbReference>
<dbReference type="STRING" id="1423730.FC75_GL000660"/>
<gene>
    <name evidence="5" type="ORF">FC75_GL000660</name>
</gene>
<dbReference type="EMBL" id="AYZJ01000090">
    <property type="protein sequence ID" value="KRN18388.1"/>
    <property type="molecule type" value="Genomic_DNA"/>
</dbReference>
<evidence type="ECO:0000256" key="3">
    <source>
        <dbReference type="ARBA" id="ARBA00023163"/>
    </source>
</evidence>
<dbReference type="Gene3D" id="1.10.10.60">
    <property type="entry name" value="Homeodomain-like"/>
    <property type="match status" value="1"/>
</dbReference>
<evidence type="ECO:0000256" key="2">
    <source>
        <dbReference type="ARBA" id="ARBA00023125"/>
    </source>
</evidence>
<accession>A0A0R2F275</accession>
<keyword evidence="6" id="KW-1185">Reference proteome</keyword>
<dbReference type="Proteomes" id="UP000050865">
    <property type="component" value="Unassembled WGS sequence"/>
</dbReference>
<dbReference type="PROSITE" id="PS01124">
    <property type="entry name" value="HTH_ARAC_FAMILY_2"/>
    <property type="match status" value="1"/>
</dbReference>
<dbReference type="PANTHER" id="PTHR43280:SF10">
    <property type="entry name" value="REGULATORY PROTEIN POCR"/>
    <property type="match status" value="1"/>
</dbReference>
<dbReference type="InterPro" id="IPR009057">
    <property type="entry name" value="Homeodomain-like_sf"/>
</dbReference>
<evidence type="ECO:0000313" key="6">
    <source>
        <dbReference type="Proteomes" id="UP000050865"/>
    </source>
</evidence>
<dbReference type="AlphaFoldDB" id="A0A0R2F275"/>
<dbReference type="SUPFAM" id="SSF46689">
    <property type="entry name" value="Homeodomain-like"/>
    <property type="match status" value="1"/>
</dbReference>
<feature type="domain" description="HTH araC/xylS-type" evidence="4">
    <location>
        <begin position="1"/>
        <end position="48"/>
    </location>
</feature>
<keyword evidence="3" id="KW-0804">Transcription</keyword>
<comment type="caution">
    <text evidence="5">The sequence shown here is derived from an EMBL/GenBank/DDBJ whole genome shotgun (WGS) entry which is preliminary data.</text>
</comment>